<dbReference type="InterPro" id="IPR055469">
    <property type="entry name" value="DUF7041"/>
</dbReference>
<feature type="domain" description="DUF7041" evidence="1">
    <location>
        <begin position="1"/>
        <end position="82"/>
    </location>
</feature>
<evidence type="ECO:0000259" key="1">
    <source>
        <dbReference type="Pfam" id="PF23055"/>
    </source>
</evidence>
<sequence length="262" mass="29647">MPAFNSNTQTWFLQLDAIFQARHVTSQQSKFASVVEKLPAEVAAEVADILTNLPTDKLYEVLKQAILRRTGCSEECKIKDLLTNLTIGDSKPSQLLRRMQSLLGSNTISDTVLKQMWLDKLQPEIVRILAALTDEVDIQKLVVIADKIADTTPARQIFSTSTSDDLTSDFNHKLQLLTSELQKLSLWLDEVQNKPRESRGNSIARHYNCRPRSASRRLHRRQHGNCWYHEVFGARAKKCQPPCAFRNTFSTELQGNGLPGTQ</sequence>
<comment type="caution">
    <text evidence="2">The sequence shown here is derived from an EMBL/GenBank/DDBJ whole genome shotgun (WGS) entry which is preliminary data.</text>
</comment>
<proteinExistence type="predicted"/>
<reference evidence="2" key="1">
    <citation type="submission" date="2021-01" db="EMBL/GenBank/DDBJ databases">
        <authorList>
            <person name="Li R."/>
            <person name="Bekaert M."/>
        </authorList>
    </citation>
    <scope>NUCLEOTIDE SEQUENCE</scope>
    <source>
        <strain evidence="2">Farmed</strain>
    </source>
</reference>
<dbReference type="OrthoDB" id="6620166at2759"/>
<dbReference type="PANTHER" id="PTHR33327">
    <property type="entry name" value="ENDONUCLEASE"/>
    <property type="match status" value="1"/>
</dbReference>
<dbReference type="Pfam" id="PF23055">
    <property type="entry name" value="DUF7041"/>
    <property type="match status" value="1"/>
</dbReference>
<protein>
    <recommendedName>
        <fullName evidence="1">DUF7041 domain-containing protein</fullName>
    </recommendedName>
</protein>
<gene>
    <name evidence="2" type="ORF">SPHA_48863</name>
</gene>
<dbReference type="PANTHER" id="PTHR33327:SF3">
    <property type="entry name" value="RNA-DIRECTED DNA POLYMERASE"/>
    <property type="match status" value="1"/>
</dbReference>
<organism evidence="2 3">
    <name type="scientific">Acanthosepion pharaonis</name>
    <name type="common">Pharaoh cuttlefish</name>
    <name type="synonym">Sepia pharaonis</name>
    <dbReference type="NCBI Taxonomy" id="158019"/>
    <lineage>
        <taxon>Eukaryota</taxon>
        <taxon>Metazoa</taxon>
        <taxon>Spiralia</taxon>
        <taxon>Lophotrochozoa</taxon>
        <taxon>Mollusca</taxon>
        <taxon>Cephalopoda</taxon>
        <taxon>Coleoidea</taxon>
        <taxon>Decapodiformes</taxon>
        <taxon>Sepiida</taxon>
        <taxon>Sepiina</taxon>
        <taxon>Sepiidae</taxon>
        <taxon>Acanthosepion</taxon>
    </lineage>
</organism>
<dbReference type="EMBL" id="CAHIKZ030002757">
    <property type="protein sequence ID" value="CAE1291681.1"/>
    <property type="molecule type" value="Genomic_DNA"/>
</dbReference>
<name>A0A812D9Z5_ACAPH</name>
<evidence type="ECO:0000313" key="2">
    <source>
        <dbReference type="EMBL" id="CAE1291681.1"/>
    </source>
</evidence>
<dbReference type="Proteomes" id="UP000597762">
    <property type="component" value="Unassembled WGS sequence"/>
</dbReference>
<accession>A0A812D9Z5</accession>
<keyword evidence="3" id="KW-1185">Reference proteome</keyword>
<evidence type="ECO:0000313" key="3">
    <source>
        <dbReference type="Proteomes" id="UP000597762"/>
    </source>
</evidence>
<dbReference type="AlphaFoldDB" id="A0A812D9Z5"/>